<comment type="caution">
    <text evidence="1">The sequence shown here is derived from an EMBL/GenBank/DDBJ whole genome shotgun (WGS) entry which is preliminary data.</text>
</comment>
<dbReference type="AlphaFoldDB" id="A0A0F9B470"/>
<feature type="non-terminal residue" evidence="1">
    <location>
        <position position="26"/>
    </location>
</feature>
<accession>A0A0F9B470</accession>
<proteinExistence type="predicted"/>
<dbReference type="EMBL" id="LAZR01039654">
    <property type="protein sequence ID" value="KKL16455.1"/>
    <property type="molecule type" value="Genomic_DNA"/>
</dbReference>
<reference evidence="1" key="1">
    <citation type="journal article" date="2015" name="Nature">
        <title>Complex archaea that bridge the gap between prokaryotes and eukaryotes.</title>
        <authorList>
            <person name="Spang A."/>
            <person name="Saw J.H."/>
            <person name="Jorgensen S.L."/>
            <person name="Zaremba-Niedzwiedzka K."/>
            <person name="Martijn J."/>
            <person name="Lind A.E."/>
            <person name="van Eijk R."/>
            <person name="Schleper C."/>
            <person name="Guy L."/>
            <person name="Ettema T.J."/>
        </authorList>
    </citation>
    <scope>NUCLEOTIDE SEQUENCE</scope>
</reference>
<sequence length="26" mass="3270">MDRLSDLEKLRFYRDEVKHEFNLLAM</sequence>
<organism evidence="1">
    <name type="scientific">marine sediment metagenome</name>
    <dbReference type="NCBI Taxonomy" id="412755"/>
    <lineage>
        <taxon>unclassified sequences</taxon>
        <taxon>metagenomes</taxon>
        <taxon>ecological metagenomes</taxon>
    </lineage>
</organism>
<protein>
    <submittedName>
        <fullName evidence="1">Uncharacterized protein</fullName>
    </submittedName>
</protein>
<evidence type="ECO:0000313" key="1">
    <source>
        <dbReference type="EMBL" id="KKL16455.1"/>
    </source>
</evidence>
<name>A0A0F9B470_9ZZZZ</name>
<gene>
    <name evidence="1" type="ORF">LCGC14_2495380</name>
</gene>